<gene>
    <name evidence="3" type="primary">CCDC42B</name>
</gene>
<feature type="coiled-coil region" evidence="1">
    <location>
        <begin position="34"/>
        <end position="123"/>
    </location>
</feature>
<dbReference type="AlphaFoldDB" id="A0A1A8G6N0"/>
<feature type="region of interest" description="Disordered" evidence="2">
    <location>
        <begin position="167"/>
        <end position="196"/>
    </location>
</feature>
<feature type="compositionally biased region" description="Basic and acidic residues" evidence="2">
    <location>
        <begin position="167"/>
        <end position="188"/>
    </location>
</feature>
<evidence type="ECO:0000256" key="2">
    <source>
        <dbReference type="SAM" id="MobiDB-lite"/>
    </source>
</evidence>
<reference evidence="3" key="1">
    <citation type="submission" date="2016-05" db="EMBL/GenBank/DDBJ databases">
        <authorList>
            <person name="Lavstsen T."/>
            <person name="Jespersen J.S."/>
        </authorList>
    </citation>
    <scope>NUCLEOTIDE SEQUENCE</scope>
    <source>
        <tissue evidence="3">Brain</tissue>
    </source>
</reference>
<name>A0A1A8G6N0_9TELE</name>
<reference evidence="3" key="2">
    <citation type="submission" date="2016-06" db="EMBL/GenBank/DDBJ databases">
        <title>The genome of a short-lived fish provides insights into sex chromosome evolution and the genetic control of aging.</title>
        <authorList>
            <person name="Reichwald K."/>
            <person name="Felder M."/>
            <person name="Petzold A."/>
            <person name="Koch P."/>
            <person name="Groth M."/>
            <person name="Platzer M."/>
        </authorList>
    </citation>
    <scope>NUCLEOTIDE SEQUENCE</scope>
    <source>
        <tissue evidence="3">Brain</tissue>
    </source>
</reference>
<proteinExistence type="predicted"/>
<protein>
    <submittedName>
        <fullName evidence="3">Coiled-coil domain containing 42B</fullName>
    </submittedName>
</protein>
<sequence length="196" mass="23186">MPKKMTADELAASRKQMDLMSGAVPGLKDVASAIDQLMKEEEAEELKRSLEERKQTLKNLKQEQEKLQKSIREVRHNVFMKVLHSEKVRQKAEKEMQEVDAETEKLKKEKATLIKRKEEMQREIGTYSPYRDFLEDLCKISGHKNADDFPTYYRNMLSLKEKFIEERKQRQEEKEHLTKELRTLEEQKNPAMAAED</sequence>
<dbReference type="Gene3D" id="1.20.5.170">
    <property type="match status" value="1"/>
</dbReference>
<evidence type="ECO:0000256" key="1">
    <source>
        <dbReference type="SAM" id="Coils"/>
    </source>
</evidence>
<evidence type="ECO:0000313" key="3">
    <source>
        <dbReference type="EMBL" id="SBQ66024.1"/>
    </source>
</evidence>
<organism evidence="3">
    <name type="scientific">Nothobranchius korthausae</name>
    <dbReference type="NCBI Taxonomy" id="1143690"/>
    <lineage>
        <taxon>Eukaryota</taxon>
        <taxon>Metazoa</taxon>
        <taxon>Chordata</taxon>
        <taxon>Craniata</taxon>
        <taxon>Vertebrata</taxon>
        <taxon>Euteleostomi</taxon>
        <taxon>Actinopterygii</taxon>
        <taxon>Neopterygii</taxon>
        <taxon>Teleostei</taxon>
        <taxon>Neoteleostei</taxon>
        <taxon>Acanthomorphata</taxon>
        <taxon>Ovalentaria</taxon>
        <taxon>Atherinomorphae</taxon>
        <taxon>Cyprinodontiformes</taxon>
        <taxon>Nothobranchiidae</taxon>
        <taxon>Nothobranchius</taxon>
    </lineage>
</organism>
<keyword evidence="1" id="KW-0175">Coiled coil</keyword>
<dbReference type="EMBL" id="HAEB01019497">
    <property type="protein sequence ID" value="SBQ66024.1"/>
    <property type="molecule type" value="Transcribed_RNA"/>
</dbReference>
<accession>A0A1A8G6N0</accession>